<evidence type="ECO:0000313" key="3">
    <source>
        <dbReference type="Proteomes" id="UP000198501"/>
    </source>
</evidence>
<protein>
    <submittedName>
        <fullName evidence="2">Uncharacterized protein</fullName>
    </submittedName>
</protein>
<reference evidence="4" key="3">
    <citation type="journal article" date="2019" name="Int. J. Syst. Evol. Microbiol.">
        <title>The Global Catalogue of Microorganisms (GCM) 10K type strain sequencing project: providing services to taxonomists for standard genome sequencing and annotation.</title>
        <authorList>
            <consortium name="The Broad Institute Genomics Platform"/>
            <consortium name="The Broad Institute Genome Sequencing Center for Infectious Disease"/>
            <person name="Wu L."/>
            <person name="Ma J."/>
        </authorList>
    </citation>
    <scope>NUCLEOTIDE SEQUENCE [LARGE SCALE GENOMIC DNA]</scope>
    <source>
        <strain evidence="4">NBRC 103191</strain>
    </source>
</reference>
<dbReference type="EMBL" id="FNAL01000044">
    <property type="protein sequence ID" value="SDE20387.1"/>
    <property type="molecule type" value="Genomic_DNA"/>
</dbReference>
<reference evidence="1" key="1">
    <citation type="journal article" date="2014" name="Int. J. Syst. Evol. Microbiol.">
        <title>Complete genome of a new Firmicutes species belonging to the dominant human colonic microbiota ('Ruminococcus bicirculans') reveals two chromosomes and a selective capacity to utilize plant glucans.</title>
        <authorList>
            <consortium name="NISC Comparative Sequencing Program"/>
            <person name="Wegmann U."/>
            <person name="Louis P."/>
            <person name="Goesmann A."/>
            <person name="Henrissat B."/>
            <person name="Duncan S.H."/>
            <person name="Flint H.J."/>
        </authorList>
    </citation>
    <scope>NUCLEOTIDE SEQUENCE</scope>
    <source>
        <strain evidence="1">NBRC 103191</strain>
    </source>
</reference>
<organism evidence="2 3">
    <name type="scientific">Psychrobacter pacificensis</name>
    <dbReference type="NCBI Taxonomy" id="112002"/>
    <lineage>
        <taxon>Bacteria</taxon>
        <taxon>Pseudomonadati</taxon>
        <taxon>Pseudomonadota</taxon>
        <taxon>Gammaproteobacteria</taxon>
        <taxon>Moraxellales</taxon>
        <taxon>Moraxellaceae</taxon>
        <taxon>Psychrobacter</taxon>
    </lineage>
</organism>
<dbReference type="Proteomes" id="UP000198501">
    <property type="component" value="Unassembled WGS sequence"/>
</dbReference>
<gene>
    <name evidence="1" type="ORF">GCM10007915_12230</name>
    <name evidence="2" type="ORF">SAMN05660405_02665</name>
</gene>
<keyword evidence="4" id="KW-1185">Reference proteome</keyword>
<sequence length="70" mass="8190">MSKTLSLNRRAHLFVRDDALFIKLQTPHNKMPDKADIYILKKFSIDRLKDIRDWADAMIQASESSNVKKD</sequence>
<dbReference type="EMBL" id="BSOK01000020">
    <property type="protein sequence ID" value="GLR28985.1"/>
    <property type="molecule type" value="Genomic_DNA"/>
</dbReference>
<accession>A0A1G7B0L0</accession>
<evidence type="ECO:0000313" key="2">
    <source>
        <dbReference type="EMBL" id="SDE20387.1"/>
    </source>
</evidence>
<dbReference type="RefSeq" id="WP_093071442.1">
    <property type="nucleotide sequence ID" value="NZ_BSOK01000020.1"/>
</dbReference>
<evidence type="ECO:0000313" key="1">
    <source>
        <dbReference type="EMBL" id="GLR28985.1"/>
    </source>
</evidence>
<reference evidence="1" key="4">
    <citation type="submission" date="2023-01" db="EMBL/GenBank/DDBJ databases">
        <title>Draft genome sequence of Psychrobacter pacificensis strain NBRC 103191.</title>
        <authorList>
            <person name="Sun Q."/>
            <person name="Mori K."/>
        </authorList>
    </citation>
    <scope>NUCLEOTIDE SEQUENCE</scope>
    <source>
        <strain evidence="1">NBRC 103191</strain>
    </source>
</reference>
<dbReference type="AlphaFoldDB" id="A0A1G7B0L0"/>
<reference evidence="2 3" key="2">
    <citation type="submission" date="2016-10" db="EMBL/GenBank/DDBJ databases">
        <authorList>
            <person name="de Groot N.N."/>
        </authorList>
    </citation>
    <scope>NUCLEOTIDE SEQUENCE [LARGE SCALE GENOMIC DNA]</scope>
    <source>
        <strain evidence="2 3">DSM 23406</strain>
    </source>
</reference>
<evidence type="ECO:0000313" key="4">
    <source>
        <dbReference type="Proteomes" id="UP001156645"/>
    </source>
</evidence>
<dbReference type="Proteomes" id="UP001156645">
    <property type="component" value="Unassembled WGS sequence"/>
</dbReference>
<name>A0A1G7B0L0_9GAMM</name>
<proteinExistence type="predicted"/>
<dbReference type="GeneID" id="84652883"/>